<protein>
    <submittedName>
        <fullName evidence="2">Uncharacterized protein</fullName>
    </submittedName>
</protein>
<evidence type="ECO:0000256" key="1">
    <source>
        <dbReference type="SAM" id="SignalP"/>
    </source>
</evidence>
<reference evidence="2 3" key="1">
    <citation type="submission" date="2019-07" db="EMBL/GenBank/DDBJ databases">
        <title>The First High-Quality Draft Genome Sequence of the Causal Agent of the Current Panama Disease Epidemic.</title>
        <authorList>
            <person name="Warmington R.J."/>
            <person name="Kay W."/>
            <person name="Jeffries A."/>
            <person name="Bebber D."/>
            <person name="Moore K."/>
            <person name="Studholme D.J."/>
        </authorList>
    </citation>
    <scope>NUCLEOTIDE SEQUENCE [LARGE SCALE GENOMIC DNA]</scope>
    <source>
        <strain evidence="2 3">TR4</strain>
    </source>
</reference>
<feature type="signal peptide" evidence="1">
    <location>
        <begin position="1"/>
        <end position="24"/>
    </location>
</feature>
<keyword evidence="1" id="KW-0732">Signal</keyword>
<dbReference type="EMBL" id="VMNF01000007">
    <property type="protein sequence ID" value="TXC04600.1"/>
    <property type="molecule type" value="Genomic_DNA"/>
</dbReference>
<name>A0A5C6T167_FUSOC</name>
<comment type="caution">
    <text evidence="2">The sequence shown here is derived from an EMBL/GenBank/DDBJ whole genome shotgun (WGS) entry which is preliminary data.</text>
</comment>
<evidence type="ECO:0000313" key="3">
    <source>
        <dbReference type="Proteomes" id="UP000321331"/>
    </source>
</evidence>
<gene>
    <name evidence="2" type="ORF">FocTR4_00002275</name>
</gene>
<feature type="chain" id="PRO_5022946220" evidence="1">
    <location>
        <begin position="25"/>
        <end position="181"/>
    </location>
</feature>
<sequence>MPSIAKIIPTSLAVIAAYVQSVNALGCYIGGLDFNELHGGPRSSDLTDKVKNDIHTTCSLAAGKVIRLSEPFWLCTNWEKNMVPNPHCYSSRNDDLCSALDEKYRWTCLLSCNPNWAEPPEGGYIHINWAIEVRDSQAEKAITYEQCSEAFNTELGDCSSGSEQNHFDFWFRMDPSRDACP</sequence>
<organism evidence="2 3">
    <name type="scientific">Fusarium oxysporum f. sp. cubense</name>
    <dbReference type="NCBI Taxonomy" id="61366"/>
    <lineage>
        <taxon>Eukaryota</taxon>
        <taxon>Fungi</taxon>
        <taxon>Dikarya</taxon>
        <taxon>Ascomycota</taxon>
        <taxon>Pezizomycotina</taxon>
        <taxon>Sordariomycetes</taxon>
        <taxon>Hypocreomycetidae</taxon>
        <taxon>Hypocreales</taxon>
        <taxon>Nectriaceae</taxon>
        <taxon>Fusarium</taxon>
        <taxon>Fusarium oxysporum species complex</taxon>
    </lineage>
</organism>
<evidence type="ECO:0000313" key="2">
    <source>
        <dbReference type="EMBL" id="TXC04600.1"/>
    </source>
</evidence>
<dbReference type="AlphaFoldDB" id="A0A5C6T167"/>
<dbReference type="Proteomes" id="UP000321331">
    <property type="component" value="Unassembled WGS sequence"/>
</dbReference>
<proteinExistence type="predicted"/>
<accession>A0A5C6T167</accession>